<dbReference type="GO" id="GO:0047355">
    <property type="term" value="F:CDP-glycerol glycerophosphotransferase activity"/>
    <property type="evidence" value="ECO:0007669"/>
    <property type="project" value="InterPro"/>
</dbReference>
<evidence type="ECO:0000313" key="9">
    <source>
        <dbReference type="Proteomes" id="UP000262969"/>
    </source>
</evidence>
<evidence type="ECO:0000256" key="2">
    <source>
        <dbReference type="ARBA" id="ARBA00010488"/>
    </source>
</evidence>
<dbReference type="InterPro" id="IPR051612">
    <property type="entry name" value="Teichoic_Acid_Biosynth"/>
</dbReference>
<dbReference type="InterPro" id="IPR001173">
    <property type="entry name" value="Glyco_trans_2-like"/>
</dbReference>
<evidence type="ECO:0000313" key="8">
    <source>
        <dbReference type="EMBL" id="HCL01476.1"/>
    </source>
</evidence>
<dbReference type="SUPFAM" id="SSF53756">
    <property type="entry name" value="UDP-Glycosyltransferase/glycogen phosphorylase"/>
    <property type="match status" value="1"/>
</dbReference>
<dbReference type="Pfam" id="PF00535">
    <property type="entry name" value="Glycos_transf_2"/>
    <property type="match status" value="1"/>
</dbReference>
<dbReference type="CDD" id="cd00761">
    <property type="entry name" value="Glyco_tranf_GTA_type"/>
    <property type="match status" value="1"/>
</dbReference>
<dbReference type="InterPro" id="IPR043148">
    <property type="entry name" value="TagF_C"/>
</dbReference>
<dbReference type="Proteomes" id="UP000262969">
    <property type="component" value="Unassembled WGS sequence"/>
</dbReference>
<dbReference type="InterPro" id="IPR007554">
    <property type="entry name" value="Glycerophosphate_synth"/>
</dbReference>
<dbReference type="GO" id="GO:0005886">
    <property type="term" value="C:plasma membrane"/>
    <property type="evidence" value="ECO:0007669"/>
    <property type="project" value="UniProtKB-SubCell"/>
</dbReference>
<proteinExistence type="inferred from homology"/>
<evidence type="ECO:0000256" key="3">
    <source>
        <dbReference type="ARBA" id="ARBA00022475"/>
    </source>
</evidence>
<accession>A0A3D2X3B9</accession>
<comment type="similarity">
    <text evidence="2">Belongs to the CDP-glycerol glycerophosphotransferase family.</text>
</comment>
<dbReference type="EMBL" id="DPVV01000125">
    <property type="protein sequence ID" value="HCL01476.1"/>
    <property type="molecule type" value="Genomic_DNA"/>
</dbReference>
<reference evidence="8 9" key="1">
    <citation type="journal article" date="2018" name="Nat. Biotechnol.">
        <title>A standardized bacterial taxonomy based on genome phylogeny substantially revises the tree of life.</title>
        <authorList>
            <person name="Parks D.H."/>
            <person name="Chuvochina M."/>
            <person name="Waite D.W."/>
            <person name="Rinke C."/>
            <person name="Skarshewski A."/>
            <person name="Chaumeil P.A."/>
            <person name="Hugenholtz P."/>
        </authorList>
    </citation>
    <scope>NUCLEOTIDE SEQUENCE [LARGE SCALE GENOMIC DNA]</scope>
    <source>
        <strain evidence="8">UBA11728</strain>
    </source>
</reference>
<feature type="domain" description="Glycosyltransferase 2-like" evidence="7">
    <location>
        <begin position="7"/>
        <end position="142"/>
    </location>
</feature>
<keyword evidence="6" id="KW-0472">Membrane</keyword>
<evidence type="ECO:0000256" key="5">
    <source>
        <dbReference type="ARBA" id="ARBA00022944"/>
    </source>
</evidence>
<keyword evidence="5" id="KW-0777">Teichoic acid biosynthesis</keyword>
<dbReference type="Gene3D" id="3.40.50.12580">
    <property type="match status" value="1"/>
</dbReference>
<dbReference type="InterPro" id="IPR029044">
    <property type="entry name" value="Nucleotide-diphossugar_trans"/>
</dbReference>
<evidence type="ECO:0000256" key="1">
    <source>
        <dbReference type="ARBA" id="ARBA00004202"/>
    </source>
</evidence>
<dbReference type="PANTHER" id="PTHR37316:SF3">
    <property type="entry name" value="TEICHOIC ACID GLYCEROL-PHOSPHATE TRANSFERASE"/>
    <property type="match status" value="1"/>
</dbReference>
<dbReference type="PANTHER" id="PTHR37316">
    <property type="entry name" value="TEICHOIC ACID GLYCEROL-PHOSPHATE PRIMASE"/>
    <property type="match status" value="1"/>
</dbReference>
<comment type="caution">
    <text evidence="8">The sequence shown here is derived from an EMBL/GenBank/DDBJ whole genome shotgun (WGS) entry which is preliminary data.</text>
</comment>
<dbReference type="InterPro" id="IPR043149">
    <property type="entry name" value="TagF_N"/>
</dbReference>
<protein>
    <recommendedName>
        <fullName evidence="7">Glycosyltransferase 2-like domain-containing protein</fullName>
    </recommendedName>
</protein>
<name>A0A3D2X3B9_9FIRM</name>
<evidence type="ECO:0000256" key="4">
    <source>
        <dbReference type="ARBA" id="ARBA00022679"/>
    </source>
</evidence>
<dbReference type="GO" id="GO:0019350">
    <property type="term" value="P:teichoic acid biosynthetic process"/>
    <property type="evidence" value="ECO:0007669"/>
    <property type="project" value="UniProtKB-KW"/>
</dbReference>
<organism evidence="8 9">
    <name type="scientific">Lachnoclostridium phytofermentans</name>
    <dbReference type="NCBI Taxonomy" id="66219"/>
    <lineage>
        <taxon>Bacteria</taxon>
        <taxon>Bacillati</taxon>
        <taxon>Bacillota</taxon>
        <taxon>Clostridia</taxon>
        <taxon>Lachnospirales</taxon>
        <taxon>Lachnospiraceae</taxon>
    </lineage>
</organism>
<dbReference type="Pfam" id="PF04464">
    <property type="entry name" value="Glyphos_transf"/>
    <property type="match status" value="1"/>
</dbReference>
<keyword evidence="3" id="KW-1003">Cell membrane</keyword>
<gene>
    <name evidence="8" type="ORF">DHW61_03525</name>
</gene>
<keyword evidence="4" id="KW-0808">Transferase</keyword>
<comment type="subcellular location">
    <subcellularLocation>
        <location evidence="1">Cell membrane</location>
        <topology evidence="1">Peripheral membrane protein</topology>
    </subcellularLocation>
</comment>
<dbReference type="AlphaFoldDB" id="A0A3D2X3B9"/>
<evidence type="ECO:0000259" key="7">
    <source>
        <dbReference type="Pfam" id="PF00535"/>
    </source>
</evidence>
<sequence>MAQCKVSIIMPVYNVSRYLRGCLDSIASQTMKEIELIVVNDGSTDDSLSILKEYEAQYPEWIHVYTTENRGVSHARNYGIERASGEYLLFVDSDDFVEPEICEKLYEKAARDDNDVVICRYNDVYENADSEMLTVKQGKAFEIVIGRNFNIHETKFELTHISPFPWDKLYRRNLFETIRFPEKLRFEDLAIMYCLMTKAKSIGVIEDRLYNYRRASEGSFLSNFSEGTLDIVTSLRLFLKQMKEQGNYEEFKEEVEYICTRHLLVRYDAIFDTATKGKLDIKKEMIDNCVDFFHEYFPKWRENRYLLYTASGASRKKMRKYTSRGKMIRSATLCEYTPVFVTSILRKKKKIQGKIKKKWKKFSKSKNKFRFIYNRIPGIKLLHLPNDVKYTMFYEKLAVNDNDVLFESKHGDDIAGNIFMMLQAMGDDKYRDFHIMVTLKEGNISSYSALLTRYGIDYVDIITTDSKEYLKVLATAKYLITDTSFPPYYIKRPEQVYLNTWHGTPLKAMGRIVPKREYALGNVQRNFYLADYLLYQNKFSRDIFVEDYMLAPLFQGKVMLSGYPRNSAFFNTERYEAIRSELGVQDMQVMAYMPTWRGLLNKKENKKQVSELMNYFYELDMLLRDDQILYVKLHPFVKSEVNYDDFTHIVSFPEEYETYDFLNATDLLITDYSSIMFDYAVSKKKIILFTYDREEYLNDRGMYLDLNELEFPIADTVEQLVKEIKKNSTYPKFHEEFCSLDSADTAEEVCETLFLKKEPNFSLEPIERENKKKVLILISGLRNNATSEQLMERINELDTDRYDIFLCAKASTIRKATSVLSKLRDEINYIPLMFDVNYTIKDRLACVKSFKFGYSSKRTEGLIRQLAERERVKYFGTINFDIVINLSSLDKILFHMCKSFDGVKIFNMKSFEYKKYTQNKEYCKFMDYFLNRLDGYDYVTGTKQILKLNQAVFEQNQVKHLIDDEPKLELPELLKEVDR</sequence>
<dbReference type="SUPFAM" id="SSF53448">
    <property type="entry name" value="Nucleotide-diphospho-sugar transferases"/>
    <property type="match status" value="1"/>
</dbReference>
<dbReference type="Gene3D" id="3.40.50.11820">
    <property type="match status" value="1"/>
</dbReference>
<evidence type="ECO:0000256" key="6">
    <source>
        <dbReference type="ARBA" id="ARBA00023136"/>
    </source>
</evidence>
<dbReference type="Gene3D" id="3.90.550.10">
    <property type="entry name" value="Spore Coat Polysaccharide Biosynthesis Protein SpsA, Chain A"/>
    <property type="match status" value="1"/>
</dbReference>